<feature type="compositionally biased region" description="Basic and acidic residues" evidence="4">
    <location>
        <begin position="54"/>
        <end position="67"/>
    </location>
</feature>
<dbReference type="InterPro" id="IPR050091">
    <property type="entry name" value="PKS_NRPS_Biosynth_Enz"/>
</dbReference>
<evidence type="ECO:0000313" key="7">
    <source>
        <dbReference type="EMBL" id="RHZ46412.1"/>
    </source>
</evidence>
<dbReference type="VEuPathDB" id="FungiDB:CDV56_101535"/>
<name>A0A397G5W6_ASPTH</name>
<dbReference type="Pfam" id="PF16197">
    <property type="entry name" value="KAsynt_C_assoc"/>
    <property type="match status" value="1"/>
</dbReference>
<dbReference type="Gene3D" id="3.30.70.3290">
    <property type="match status" value="1"/>
</dbReference>
<dbReference type="GO" id="GO:0006633">
    <property type="term" value="P:fatty acid biosynthetic process"/>
    <property type="evidence" value="ECO:0007669"/>
    <property type="project" value="TreeGrafter"/>
</dbReference>
<feature type="region of interest" description="Disordered" evidence="4">
    <location>
        <begin position="47"/>
        <end position="71"/>
    </location>
</feature>
<dbReference type="SUPFAM" id="SSF55048">
    <property type="entry name" value="Probable ACP-binding domain of malonyl-CoA ACP transacylase"/>
    <property type="match status" value="1"/>
</dbReference>
<dbReference type="Pfam" id="PF00550">
    <property type="entry name" value="PP-binding"/>
    <property type="match status" value="1"/>
</dbReference>
<dbReference type="CDD" id="cd00833">
    <property type="entry name" value="PKS"/>
    <property type="match status" value="1"/>
</dbReference>
<dbReference type="SMART" id="SM00827">
    <property type="entry name" value="PKS_AT"/>
    <property type="match status" value="1"/>
</dbReference>
<dbReference type="InterPro" id="IPR036736">
    <property type="entry name" value="ACP-like_sf"/>
</dbReference>
<dbReference type="GO" id="GO:0004312">
    <property type="term" value="F:fatty acid synthase activity"/>
    <property type="evidence" value="ECO:0007669"/>
    <property type="project" value="TreeGrafter"/>
</dbReference>
<dbReference type="EMBL" id="NKHU02000251">
    <property type="protein sequence ID" value="RHZ46412.1"/>
    <property type="molecule type" value="Genomic_DNA"/>
</dbReference>
<dbReference type="PANTHER" id="PTHR43775:SF18">
    <property type="entry name" value="ENZYME, PUTATIVE (JCVI)-RELATED"/>
    <property type="match status" value="1"/>
</dbReference>
<evidence type="ECO:0000256" key="2">
    <source>
        <dbReference type="ARBA" id="ARBA00022553"/>
    </source>
</evidence>
<feature type="domain" description="Carrier" evidence="5">
    <location>
        <begin position="969"/>
        <end position="1046"/>
    </location>
</feature>
<dbReference type="SUPFAM" id="SSF53901">
    <property type="entry name" value="Thiolase-like"/>
    <property type="match status" value="1"/>
</dbReference>
<gene>
    <name evidence="7" type="ORF">CDV56_101535</name>
</gene>
<evidence type="ECO:0000256" key="4">
    <source>
        <dbReference type="SAM" id="MobiDB-lite"/>
    </source>
</evidence>
<dbReference type="PROSITE" id="PS52004">
    <property type="entry name" value="KS3_2"/>
    <property type="match status" value="1"/>
</dbReference>
<comment type="caution">
    <text evidence="7">The sequence shown here is derived from an EMBL/GenBank/DDBJ whole genome shotgun (WGS) entry which is preliminary data.</text>
</comment>
<dbReference type="InterPro" id="IPR014043">
    <property type="entry name" value="Acyl_transferase_dom"/>
</dbReference>
<dbReference type="Gene3D" id="1.10.1200.10">
    <property type="entry name" value="ACP-like"/>
    <property type="match status" value="1"/>
</dbReference>
<dbReference type="SMART" id="SM00823">
    <property type="entry name" value="PKS_PP"/>
    <property type="match status" value="1"/>
</dbReference>
<dbReference type="GO" id="GO:0044550">
    <property type="term" value="P:secondary metabolite biosynthetic process"/>
    <property type="evidence" value="ECO:0007669"/>
    <property type="project" value="TreeGrafter"/>
</dbReference>
<evidence type="ECO:0000259" key="6">
    <source>
        <dbReference type="PROSITE" id="PS52004"/>
    </source>
</evidence>
<organism evidence="7 8">
    <name type="scientific">Aspergillus thermomutatus</name>
    <name type="common">Neosartorya pseudofischeri</name>
    <dbReference type="NCBI Taxonomy" id="41047"/>
    <lineage>
        <taxon>Eukaryota</taxon>
        <taxon>Fungi</taxon>
        <taxon>Dikarya</taxon>
        <taxon>Ascomycota</taxon>
        <taxon>Pezizomycotina</taxon>
        <taxon>Eurotiomycetes</taxon>
        <taxon>Eurotiomycetidae</taxon>
        <taxon>Eurotiales</taxon>
        <taxon>Aspergillaceae</taxon>
        <taxon>Aspergillus</taxon>
        <taxon>Aspergillus subgen. Fumigati</taxon>
    </lineage>
</organism>
<dbReference type="InterPro" id="IPR032821">
    <property type="entry name" value="PKS_assoc"/>
</dbReference>
<dbReference type="STRING" id="41047.A0A397G5W6"/>
<protein>
    <submittedName>
        <fullName evidence="7">Uncharacterized protein</fullName>
    </submittedName>
</protein>
<dbReference type="InterPro" id="IPR016035">
    <property type="entry name" value="Acyl_Trfase/lysoPLipase"/>
</dbReference>
<dbReference type="InterPro" id="IPR014030">
    <property type="entry name" value="Ketoacyl_synth_N"/>
</dbReference>
<dbReference type="InterPro" id="IPR009081">
    <property type="entry name" value="PP-bd_ACP"/>
</dbReference>
<sequence>MGDYQVAQEMPLEQSIAIIGIACRLPGDCNSPHSLWEMLRKARRASNTVPSSRFRNDTSHDPSDEPGRSQSISGCFLENVNLVEFDGEFFGISAEEAMCMEPQQQLLLEVVYECLENAGLSLAAINGHRMGCFVGCSESVNLKIMRKGKHRTQKIVLHSKQRVSVVRVTTIDAACSGSLAAVELACRYLVSNDISAAIVAGANIILNPERLMDCGQLAQDYSPTGQFLSRGAQATRYDKGEGVSCVILKRLDDALREGDPIRAIIRGWASNNDGRRSPPMCPRPDSQAACIRAAYAMAKLTDFETTAYIECHGMGTAVGESFELKGISAVFGQTRSTNNPLIVGSIKSSIGDSEAASGLSGLIKITLSIEEGLIPGTPSCPTLSSKVNYQELNLRSVKSTIPWPRASIKRAGINSFGYGGTNCHIIVEEAQQLLDRRGTIPHRRSFLSTSRMMWMDEDEEEGHAASQSSSCTSHVLLISAHKPLSLQYNKKEILRHLASLNVRVDLGDLAYTLSDRRSHHFHRAYSVVTSSTLHQARFVDGMTLAREPRIGFIFTGQGSQWSQMGTALIKTFPEAARRIKHLDNVLQSLPNCPTWSLLDELTKTRDPEILRRPEFSEPLSTALQLAILAVMENHRVRPHCVVGHSSGEIAAAYVAGYLTLDDAIKIAFFRGQAAQGACDSFKEKMGMMAVELDQQTISKYFIGLEDKVHIACHNSPSNVTLAGILSALEEVQACLQQGKHASRMLQVDIPYHSKFITATAEAFEQFFLQESPLVRDLGCSGDVTMLSTVTGRRLEGPACKGTYWRANMESPVLFRHAMEEILLHDQRPDVLVEIGPSDTLRGPVTQLKHSLGQEDGPLKEADIQYLSALRRGDMSARNMLHLLGSLYLSGYPIQMQGAYPRLSEEAPSVIVDLPNYCWSHTAKHSYECVASKDWQVRKSKPGLGASENGVIASNIAKLTQSMQNNLKKTCVPGEYSDLLSEQLSNMLRLTRPIDPERLLSSYGLDSLSKIQLRLWLNTQLSVDVSTFDIINAPTLASLREMVAEKLRGV</sequence>
<dbReference type="InterPro" id="IPR016039">
    <property type="entry name" value="Thiolase-like"/>
</dbReference>
<dbReference type="Pfam" id="PF00698">
    <property type="entry name" value="Acyl_transf_1"/>
    <property type="match status" value="1"/>
</dbReference>
<dbReference type="SUPFAM" id="SSF47336">
    <property type="entry name" value="ACP-like"/>
    <property type="match status" value="1"/>
</dbReference>
<keyword evidence="1" id="KW-0596">Phosphopantetheine</keyword>
<dbReference type="PANTHER" id="PTHR43775">
    <property type="entry name" value="FATTY ACID SYNTHASE"/>
    <property type="match status" value="1"/>
</dbReference>
<dbReference type="InterPro" id="IPR020806">
    <property type="entry name" value="PKS_PP-bd"/>
</dbReference>
<dbReference type="SMART" id="SM00825">
    <property type="entry name" value="PKS_KS"/>
    <property type="match status" value="1"/>
</dbReference>
<keyword evidence="2" id="KW-0597">Phosphoprotein</keyword>
<dbReference type="Pfam" id="PF00109">
    <property type="entry name" value="ketoacyl-synt"/>
    <property type="match status" value="1"/>
</dbReference>
<evidence type="ECO:0000256" key="1">
    <source>
        <dbReference type="ARBA" id="ARBA00022450"/>
    </source>
</evidence>
<evidence type="ECO:0000259" key="5">
    <source>
        <dbReference type="PROSITE" id="PS50075"/>
    </source>
</evidence>
<dbReference type="InterPro" id="IPR014031">
    <property type="entry name" value="Ketoacyl_synth_C"/>
</dbReference>
<dbReference type="GO" id="GO:0031177">
    <property type="term" value="F:phosphopantetheine binding"/>
    <property type="evidence" value="ECO:0007669"/>
    <property type="project" value="InterPro"/>
</dbReference>
<proteinExistence type="predicted"/>
<dbReference type="Gene3D" id="3.40.47.10">
    <property type="match status" value="1"/>
</dbReference>
<dbReference type="OrthoDB" id="3799328at2759"/>
<dbReference type="RefSeq" id="XP_026611136.1">
    <property type="nucleotide sequence ID" value="XM_026755154.1"/>
</dbReference>
<dbReference type="PROSITE" id="PS50075">
    <property type="entry name" value="CARRIER"/>
    <property type="match status" value="1"/>
</dbReference>
<dbReference type="AlphaFoldDB" id="A0A397G5W6"/>
<reference evidence="7" key="1">
    <citation type="submission" date="2018-08" db="EMBL/GenBank/DDBJ databases">
        <title>Draft genome sequence of azole-resistant Aspergillus thermomutatus (Neosartorya pseudofischeri) strain HMR AF 39, isolated from a human nasal aspirate.</title>
        <authorList>
            <person name="Parent-Michaud M."/>
            <person name="Dufresne P.J."/>
            <person name="Fournier E."/>
            <person name="Martineau C."/>
            <person name="Moreira S."/>
            <person name="Perkins V."/>
            <person name="De Repentigny L."/>
            <person name="Dufresne S.F."/>
        </authorList>
    </citation>
    <scope>NUCLEOTIDE SEQUENCE [LARGE SCALE GENOMIC DNA]</scope>
    <source>
        <strain evidence="7">HMR AF 39</strain>
    </source>
</reference>
<dbReference type="GeneID" id="38123509"/>
<accession>A0A397G5W6</accession>
<dbReference type="InterPro" id="IPR020841">
    <property type="entry name" value="PKS_Beta-ketoAc_synthase_dom"/>
</dbReference>
<evidence type="ECO:0000313" key="8">
    <source>
        <dbReference type="Proteomes" id="UP000215305"/>
    </source>
</evidence>
<dbReference type="InterPro" id="IPR016036">
    <property type="entry name" value="Malonyl_transacylase_ACP-bd"/>
</dbReference>
<keyword evidence="3" id="KW-0808">Transferase</keyword>
<keyword evidence="8" id="KW-1185">Reference proteome</keyword>
<dbReference type="Gene3D" id="3.40.366.10">
    <property type="entry name" value="Malonyl-Coenzyme A Acyl Carrier Protein, domain 2"/>
    <property type="match status" value="1"/>
</dbReference>
<dbReference type="SUPFAM" id="SSF52151">
    <property type="entry name" value="FabD/lysophospholipase-like"/>
    <property type="match status" value="1"/>
</dbReference>
<evidence type="ECO:0000256" key="3">
    <source>
        <dbReference type="ARBA" id="ARBA00022679"/>
    </source>
</evidence>
<feature type="domain" description="Ketosynthase family 3 (KS3)" evidence="6">
    <location>
        <begin position="13"/>
        <end position="429"/>
    </location>
</feature>
<dbReference type="InterPro" id="IPR001227">
    <property type="entry name" value="Ac_transferase_dom_sf"/>
</dbReference>
<dbReference type="Pfam" id="PF02801">
    <property type="entry name" value="Ketoacyl-synt_C"/>
    <property type="match status" value="1"/>
</dbReference>
<dbReference type="Proteomes" id="UP000215305">
    <property type="component" value="Unassembled WGS sequence"/>
</dbReference>